<gene>
    <name evidence="10" type="ORF">N0F65_009319</name>
</gene>
<dbReference type="GO" id="GO:0006508">
    <property type="term" value="P:proteolysis"/>
    <property type="evidence" value="ECO:0007669"/>
    <property type="project" value="UniProtKB-KW"/>
</dbReference>
<feature type="signal peptide" evidence="9">
    <location>
        <begin position="1"/>
        <end position="27"/>
    </location>
</feature>
<comment type="cofactor">
    <cofactor evidence="8">
        <name>Zn(2+)</name>
        <dbReference type="ChEBI" id="CHEBI:29105"/>
    </cofactor>
    <text evidence="8">Binds 1 zinc ion per subunit.</text>
</comment>
<evidence type="ECO:0000256" key="3">
    <source>
        <dbReference type="ARBA" id="ARBA00022723"/>
    </source>
</evidence>
<evidence type="ECO:0000256" key="8">
    <source>
        <dbReference type="PIRSR" id="PIRSR601577-2"/>
    </source>
</evidence>
<evidence type="ECO:0000256" key="5">
    <source>
        <dbReference type="ARBA" id="ARBA00022833"/>
    </source>
</evidence>
<dbReference type="GO" id="GO:0016020">
    <property type="term" value="C:membrane"/>
    <property type="evidence" value="ECO:0007669"/>
    <property type="project" value="InterPro"/>
</dbReference>
<dbReference type="GO" id="GO:0046872">
    <property type="term" value="F:metal ion binding"/>
    <property type="evidence" value="ECO:0007669"/>
    <property type="project" value="UniProtKB-KW"/>
</dbReference>
<keyword evidence="11" id="KW-1185">Reference proteome</keyword>
<dbReference type="Proteomes" id="UP001146120">
    <property type="component" value="Unassembled WGS sequence"/>
</dbReference>
<evidence type="ECO:0000256" key="4">
    <source>
        <dbReference type="ARBA" id="ARBA00022801"/>
    </source>
</evidence>
<evidence type="ECO:0000256" key="6">
    <source>
        <dbReference type="ARBA" id="ARBA00023049"/>
    </source>
</evidence>
<feature type="binding site" evidence="8">
    <location>
        <position position="359"/>
    </location>
    <ligand>
        <name>Zn(2+)</name>
        <dbReference type="ChEBI" id="CHEBI:29105"/>
        <note>catalytic</note>
    </ligand>
</feature>
<dbReference type="GO" id="GO:0004222">
    <property type="term" value="F:metalloendopeptidase activity"/>
    <property type="evidence" value="ECO:0007669"/>
    <property type="project" value="InterPro"/>
</dbReference>
<dbReference type="PANTHER" id="PTHR10942">
    <property type="entry name" value="LEISHMANOLYSIN-LIKE PEPTIDASE"/>
    <property type="match status" value="1"/>
</dbReference>
<dbReference type="PANTHER" id="PTHR10942:SF0">
    <property type="entry name" value="LEISHMANOLYSIN-LIKE PEPTIDASE"/>
    <property type="match status" value="1"/>
</dbReference>
<protein>
    <recommendedName>
        <fullName evidence="12">Leishmanolysin</fullName>
    </recommendedName>
</protein>
<comment type="caution">
    <text evidence="10">The sequence shown here is derived from an EMBL/GenBank/DDBJ whole genome shotgun (WGS) entry which is preliminary data.</text>
</comment>
<sequence length="512" mass="56888">MSALARMHPLMPWLFSVVAILAVGAKACVHDQLDHRVVMQDQQYHPDHPFLVAERRRRLQLTGESKINPQNYLNDNVFAPIRITPIYDNDSLSQLSDDKRDMINRIVPDAVQRFKQMLSVVPVQGNLFAKRSCYLQYQTTPVVCKTVMAQEMCFEMPIPVEHFVPTRVCSTCLSVGCANSACSVLPGDGVANSDYVIYVRAVSTSTCNGQVLAYASACQKDQFDRPTFGMVNFCPSLIDSSPIKYETQLATAMHEMTHALGFSAQFFAFMRNKDGTPRTPRGANGKPPTQTSGKCANGNSITYFANPDPGTVQFSWERDHVVARMVTPTVAQYVQDHFNCSTLAGAEIENQDSGCLGSHWEERVFEAEYMSPQSSFVNIISGLTLAFLEDTGWYKTNATITSRLHFGANKGCAFATNQCIDEVTQLPVAPDHYCTTNDFESCTVDATARASCQIATGMTIPSLYQYFSDTTRGVLHRGCDYTGIMPNRDGHDHPVAIPVLLRHNARRSQHLR</sequence>
<keyword evidence="6 8" id="KW-0482">Metalloprotease</keyword>
<evidence type="ECO:0000256" key="7">
    <source>
        <dbReference type="PIRSR" id="PIRSR601577-1"/>
    </source>
</evidence>
<dbReference type="InterPro" id="IPR001577">
    <property type="entry name" value="Peptidase_M8"/>
</dbReference>
<reference evidence="10" key="2">
    <citation type="journal article" date="2023" name="Microbiol Resour">
        <title>Decontamination and Annotation of the Draft Genome Sequence of the Oomycete Lagenidium giganteum ARSEF 373.</title>
        <authorList>
            <person name="Morgan W.R."/>
            <person name="Tartar A."/>
        </authorList>
    </citation>
    <scope>NUCLEOTIDE SEQUENCE</scope>
    <source>
        <strain evidence="10">ARSEF 373</strain>
    </source>
</reference>
<dbReference type="Pfam" id="PF01457">
    <property type="entry name" value="Peptidase_M8"/>
    <property type="match status" value="2"/>
</dbReference>
<evidence type="ECO:0008006" key="12">
    <source>
        <dbReference type="Google" id="ProtNLM"/>
    </source>
</evidence>
<dbReference type="GO" id="GO:0007155">
    <property type="term" value="P:cell adhesion"/>
    <property type="evidence" value="ECO:0007669"/>
    <property type="project" value="InterPro"/>
</dbReference>
<evidence type="ECO:0000313" key="11">
    <source>
        <dbReference type="Proteomes" id="UP001146120"/>
    </source>
</evidence>
<organism evidence="10 11">
    <name type="scientific">Lagenidium giganteum</name>
    <dbReference type="NCBI Taxonomy" id="4803"/>
    <lineage>
        <taxon>Eukaryota</taxon>
        <taxon>Sar</taxon>
        <taxon>Stramenopiles</taxon>
        <taxon>Oomycota</taxon>
        <taxon>Peronosporomycetes</taxon>
        <taxon>Pythiales</taxon>
        <taxon>Pythiaceae</taxon>
    </lineage>
</organism>
<dbReference type="Gene3D" id="3.10.170.20">
    <property type="match status" value="1"/>
</dbReference>
<keyword evidence="4" id="KW-0378">Hydrolase</keyword>
<dbReference type="Gene3D" id="3.90.132.10">
    <property type="entry name" value="Leishmanolysin , domain 2"/>
    <property type="match status" value="1"/>
</dbReference>
<evidence type="ECO:0000256" key="2">
    <source>
        <dbReference type="ARBA" id="ARBA00022670"/>
    </source>
</evidence>
<feature type="binding site" evidence="8">
    <location>
        <position position="254"/>
    </location>
    <ligand>
        <name>Zn(2+)</name>
        <dbReference type="ChEBI" id="CHEBI:29105"/>
        <note>catalytic</note>
    </ligand>
</feature>
<comment type="similarity">
    <text evidence="1">Belongs to the peptidase M8 family.</text>
</comment>
<feature type="binding site" evidence="8">
    <location>
        <position position="258"/>
    </location>
    <ligand>
        <name>Zn(2+)</name>
        <dbReference type="ChEBI" id="CHEBI:29105"/>
        <note>catalytic</note>
    </ligand>
</feature>
<evidence type="ECO:0000256" key="1">
    <source>
        <dbReference type="ARBA" id="ARBA00005860"/>
    </source>
</evidence>
<keyword evidence="2" id="KW-0645">Protease</keyword>
<evidence type="ECO:0000256" key="9">
    <source>
        <dbReference type="SAM" id="SignalP"/>
    </source>
</evidence>
<keyword evidence="5 8" id="KW-0862">Zinc</keyword>
<keyword evidence="9" id="KW-0732">Signal</keyword>
<dbReference type="AlphaFoldDB" id="A0AAV2YVJ9"/>
<proteinExistence type="inferred from homology"/>
<dbReference type="FunFam" id="3.90.132.10:FF:000001">
    <property type="entry name" value="leishmanolysin-like peptidase isoform X2"/>
    <property type="match status" value="1"/>
</dbReference>
<dbReference type="SUPFAM" id="SSF55486">
    <property type="entry name" value="Metalloproteases ('zincins'), catalytic domain"/>
    <property type="match status" value="1"/>
</dbReference>
<accession>A0AAV2YVJ9</accession>
<feature type="chain" id="PRO_5043393885" description="Leishmanolysin" evidence="9">
    <location>
        <begin position="28"/>
        <end position="512"/>
    </location>
</feature>
<dbReference type="EMBL" id="DAKRPA010000141">
    <property type="protein sequence ID" value="DAZ97268.1"/>
    <property type="molecule type" value="Genomic_DNA"/>
</dbReference>
<reference evidence="10" key="1">
    <citation type="submission" date="2022-11" db="EMBL/GenBank/DDBJ databases">
        <authorList>
            <person name="Morgan W.R."/>
            <person name="Tartar A."/>
        </authorList>
    </citation>
    <scope>NUCLEOTIDE SEQUENCE</scope>
    <source>
        <strain evidence="10">ARSEF 373</strain>
    </source>
</reference>
<evidence type="ECO:0000313" key="10">
    <source>
        <dbReference type="EMBL" id="DAZ97268.1"/>
    </source>
</evidence>
<dbReference type="Gene3D" id="2.10.55.10">
    <property type="entry name" value="Leishmanolysin domain 3"/>
    <property type="match status" value="1"/>
</dbReference>
<name>A0AAV2YVJ9_9STRA</name>
<keyword evidence="3 8" id="KW-0479">Metal-binding</keyword>
<dbReference type="GO" id="GO:0005737">
    <property type="term" value="C:cytoplasm"/>
    <property type="evidence" value="ECO:0007669"/>
    <property type="project" value="TreeGrafter"/>
</dbReference>
<feature type="active site" evidence="7">
    <location>
        <position position="255"/>
    </location>
</feature>